<dbReference type="KEGG" id="pnt:G5B91_15715"/>
<sequence length="139" mass="15103">MMRRITMILLAATLLQGCAHQKTGNQCEDNFNTEGGFIAGKTFTSNVQLDMPYAKVFDRAQKTLVKEGFTIQTADEKSGTISAYQGVILSSRNAPLNIVVEKAGSGSKVSYVFVTLGGMYTTEGAVRDGFCRFTDGIRQ</sequence>
<dbReference type="PROSITE" id="PS51257">
    <property type="entry name" value="PROKAR_LIPOPROTEIN"/>
    <property type="match status" value="1"/>
</dbReference>
<evidence type="ECO:0008006" key="4">
    <source>
        <dbReference type="Google" id="ProtNLM"/>
    </source>
</evidence>
<feature type="signal peptide" evidence="1">
    <location>
        <begin position="1"/>
        <end position="21"/>
    </location>
</feature>
<dbReference type="EMBL" id="CP049140">
    <property type="protein sequence ID" value="QIE87637.1"/>
    <property type="molecule type" value="Genomic_DNA"/>
</dbReference>
<gene>
    <name evidence="2" type="ORF">G5B91_15715</name>
</gene>
<evidence type="ECO:0000256" key="1">
    <source>
        <dbReference type="SAM" id="SignalP"/>
    </source>
</evidence>
<evidence type="ECO:0000313" key="3">
    <source>
        <dbReference type="Proteomes" id="UP000501063"/>
    </source>
</evidence>
<reference evidence="2 3" key="1">
    <citation type="submission" date="2020-02" db="EMBL/GenBank/DDBJ databases">
        <title>Integrative conjugative elements (ICEs) and plasmids drive adaptation of Pseudomonas nitroreducens strain HBP1 to wastewater environment.</title>
        <authorList>
            <person name="Sentchilo V."/>
            <person name="Carraro N."/>
            <person name="Bertelli C."/>
            <person name="van der Meer J.R."/>
        </authorList>
    </citation>
    <scope>NUCLEOTIDE SEQUENCE [LARGE SCALE GENOMIC DNA]</scope>
    <source>
        <strain evidence="2 3">HBP1</strain>
    </source>
</reference>
<organism evidence="2 3">
    <name type="scientific">Pseudomonas nitroreducens</name>
    <dbReference type="NCBI Taxonomy" id="46680"/>
    <lineage>
        <taxon>Bacteria</taxon>
        <taxon>Pseudomonadati</taxon>
        <taxon>Pseudomonadota</taxon>
        <taxon>Gammaproteobacteria</taxon>
        <taxon>Pseudomonadales</taxon>
        <taxon>Pseudomonadaceae</taxon>
        <taxon>Pseudomonas</taxon>
    </lineage>
</organism>
<dbReference type="Proteomes" id="UP000501063">
    <property type="component" value="Chromosome"/>
</dbReference>
<accession>A0A6G6IXF4</accession>
<keyword evidence="1" id="KW-0732">Signal</keyword>
<protein>
    <recommendedName>
        <fullName evidence="4">Lipoprotein</fullName>
    </recommendedName>
</protein>
<evidence type="ECO:0000313" key="2">
    <source>
        <dbReference type="EMBL" id="QIE87637.1"/>
    </source>
</evidence>
<name>A0A6G6IXF4_PSENT</name>
<dbReference type="AlphaFoldDB" id="A0A6G6IXF4"/>
<proteinExistence type="predicted"/>
<feature type="chain" id="PRO_5026175862" description="Lipoprotein" evidence="1">
    <location>
        <begin position="22"/>
        <end position="139"/>
    </location>
</feature>